<comment type="caution">
    <text evidence="1">The sequence shown here is derived from an EMBL/GenBank/DDBJ whole genome shotgun (WGS) entry which is preliminary data.</text>
</comment>
<dbReference type="Proteomes" id="UP000735302">
    <property type="component" value="Unassembled WGS sequence"/>
</dbReference>
<accession>A0AAV4A1F5</accession>
<reference evidence="1 2" key="1">
    <citation type="journal article" date="2021" name="Elife">
        <title>Chloroplast acquisition without the gene transfer in kleptoplastic sea slugs, Plakobranchus ocellatus.</title>
        <authorList>
            <person name="Maeda T."/>
            <person name="Takahashi S."/>
            <person name="Yoshida T."/>
            <person name="Shimamura S."/>
            <person name="Takaki Y."/>
            <person name="Nagai Y."/>
            <person name="Toyoda A."/>
            <person name="Suzuki Y."/>
            <person name="Arimoto A."/>
            <person name="Ishii H."/>
            <person name="Satoh N."/>
            <person name="Nishiyama T."/>
            <person name="Hasebe M."/>
            <person name="Maruyama T."/>
            <person name="Minagawa J."/>
            <person name="Obokata J."/>
            <person name="Shigenobu S."/>
        </authorList>
    </citation>
    <scope>NUCLEOTIDE SEQUENCE [LARGE SCALE GENOMIC DNA]</scope>
</reference>
<keyword evidence="2" id="KW-1185">Reference proteome</keyword>
<name>A0AAV4A1F5_9GAST</name>
<dbReference type="EMBL" id="BLXT01003294">
    <property type="protein sequence ID" value="GFO01444.1"/>
    <property type="molecule type" value="Genomic_DNA"/>
</dbReference>
<proteinExistence type="predicted"/>
<dbReference type="AlphaFoldDB" id="A0AAV4A1F5"/>
<evidence type="ECO:0000313" key="1">
    <source>
        <dbReference type="EMBL" id="GFO01444.1"/>
    </source>
</evidence>
<protein>
    <submittedName>
        <fullName evidence="1">Uncharacterized protein</fullName>
    </submittedName>
</protein>
<gene>
    <name evidence="1" type="ORF">PoB_002794900</name>
</gene>
<evidence type="ECO:0000313" key="2">
    <source>
        <dbReference type="Proteomes" id="UP000735302"/>
    </source>
</evidence>
<sequence>MHHIHASRALIDLLNSLRFYSIYHEVQCFEQCAASNQSTYLSGGSSDSFIQFVADNVDQDLRTLEDLRTFHGMGIIGAATPNEKLSRLTRRDTSVSALQTSTLGQIIVDFFSSSKTDISSMKSFRTSGLKISPKN</sequence>
<organism evidence="1 2">
    <name type="scientific">Plakobranchus ocellatus</name>
    <dbReference type="NCBI Taxonomy" id="259542"/>
    <lineage>
        <taxon>Eukaryota</taxon>
        <taxon>Metazoa</taxon>
        <taxon>Spiralia</taxon>
        <taxon>Lophotrochozoa</taxon>
        <taxon>Mollusca</taxon>
        <taxon>Gastropoda</taxon>
        <taxon>Heterobranchia</taxon>
        <taxon>Euthyneura</taxon>
        <taxon>Panpulmonata</taxon>
        <taxon>Sacoglossa</taxon>
        <taxon>Placobranchoidea</taxon>
        <taxon>Plakobranchidae</taxon>
        <taxon>Plakobranchus</taxon>
    </lineage>
</organism>